<organism evidence="7 8">
    <name type="scientific">Kitasatospora viridis</name>
    <dbReference type="NCBI Taxonomy" id="281105"/>
    <lineage>
        <taxon>Bacteria</taxon>
        <taxon>Bacillati</taxon>
        <taxon>Actinomycetota</taxon>
        <taxon>Actinomycetes</taxon>
        <taxon>Kitasatosporales</taxon>
        <taxon>Streptomycetaceae</taxon>
        <taxon>Kitasatospora</taxon>
    </lineage>
</organism>
<evidence type="ECO:0000256" key="3">
    <source>
        <dbReference type="ARBA" id="ARBA00023027"/>
    </source>
</evidence>
<name>A0A561UBC0_9ACTN</name>
<reference evidence="7 8" key="1">
    <citation type="submission" date="2019-06" db="EMBL/GenBank/DDBJ databases">
        <title>Sequencing the genomes of 1000 actinobacteria strains.</title>
        <authorList>
            <person name="Klenk H.-P."/>
        </authorList>
    </citation>
    <scope>NUCLEOTIDE SEQUENCE [LARGE SCALE GENOMIC DNA]</scope>
    <source>
        <strain evidence="7 8">DSM 44826</strain>
    </source>
</reference>
<evidence type="ECO:0000259" key="6">
    <source>
        <dbReference type="Pfam" id="PF14833"/>
    </source>
</evidence>
<dbReference type="InterPro" id="IPR051265">
    <property type="entry name" value="HIBADH-related_NP60_sf"/>
</dbReference>
<dbReference type="SUPFAM" id="SSF48179">
    <property type="entry name" value="6-phosphogluconate dehydrogenase C-terminal domain-like"/>
    <property type="match status" value="1"/>
</dbReference>
<evidence type="ECO:0000256" key="1">
    <source>
        <dbReference type="ARBA" id="ARBA00009080"/>
    </source>
</evidence>
<feature type="active site" evidence="4">
    <location>
        <position position="168"/>
    </location>
</feature>
<evidence type="ECO:0000256" key="2">
    <source>
        <dbReference type="ARBA" id="ARBA00023002"/>
    </source>
</evidence>
<dbReference type="Pfam" id="PF03446">
    <property type="entry name" value="NAD_binding_2"/>
    <property type="match status" value="1"/>
</dbReference>
<comment type="similarity">
    <text evidence="1">Belongs to the HIBADH-related family.</text>
</comment>
<dbReference type="InterPro" id="IPR013328">
    <property type="entry name" value="6PGD_dom2"/>
</dbReference>
<dbReference type="GO" id="GO:0016491">
    <property type="term" value="F:oxidoreductase activity"/>
    <property type="evidence" value="ECO:0007669"/>
    <property type="project" value="UniProtKB-KW"/>
</dbReference>
<evidence type="ECO:0000259" key="5">
    <source>
        <dbReference type="Pfam" id="PF03446"/>
    </source>
</evidence>
<dbReference type="Pfam" id="PF14833">
    <property type="entry name" value="NAD_binding_11"/>
    <property type="match status" value="1"/>
</dbReference>
<accession>A0A561UBC0</accession>
<dbReference type="PIRSF" id="PIRSF000103">
    <property type="entry name" value="HIBADH"/>
    <property type="match status" value="1"/>
</dbReference>
<dbReference type="EMBL" id="VIWT01000001">
    <property type="protein sequence ID" value="TWF96667.1"/>
    <property type="molecule type" value="Genomic_DNA"/>
</dbReference>
<feature type="domain" description="3-hydroxyisobutyrate dehydrogenase-like NAD-binding" evidence="6">
    <location>
        <begin position="164"/>
        <end position="279"/>
    </location>
</feature>
<dbReference type="Gene3D" id="3.40.50.720">
    <property type="entry name" value="NAD(P)-binding Rossmann-like Domain"/>
    <property type="match status" value="1"/>
</dbReference>
<dbReference type="SUPFAM" id="SSF51735">
    <property type="entry name" value="NAD(P)-binding Rossmann-fold domains"/>
    <property type="match status" value="1"/>
</dbReference>
<dbReference type="AlphaFoldDB" id="A0A561UBC0"/>
<gene>
    <name evidence="7" type="ORF">FHX73_11439</name>
</gene>
<dbReference type="GO" id="GO:0050661">
    <property type="term" value="F:NADP binding"/>
    <property type="evidence" value="ECO:0007669"/>
    <property type="project" value="InterPro"/>
</dbReference>
<proteinExistence type="inferred from homology"/>
<dbReference type="Gene3D" id="1.10.1040.10">
    <property type="entry name" value="N-(1-d-carboxylethyl)-l-norvaline Dehydrogenase, domain 2"/>
    <property type="match status" value="1"/>
</dbReference>
<dbReference type="GO" id="GO:0051287">
    <property type="term" value="F:NAD binding"/>
    <property type="evidence" value="ECO:0007669"/>
    <property type="project" value="InterPro"/>
</dbReference>
<evidence type="ECO:0000313" key="7">
    <source>
        <dbReference type="EMBL" id="TWF96667.1"/>
    </source>
</evidence>
<evidence type="ECO:0000256" key="4">
    <source>
        <dbReference type="PIRSR" id="PIRSR000103-1"/>
    </source>
</evidence>
<dbReference type="OrthoDB" id="3185659at2"/>
<dbReference type="Proteomes" id="UP000317940">
    <property type="component" value="Unassembled WGS sequence"/>
</dbReference>
<sequence length="294" mass="30469">MNVGFIGLGTMGRAMAGQLVAAGHRVQVWNRSPEPVKQLVEQGAVAAGSIAEVLGNEVVLSMLADDKAFTTLLLDEQLLAGATAEVHVNMATVSPALAVRAAELHQRHGIGYVAAPVLGRPDVAAAGNLNILAAGPEALVDRVAPLFEAIGRHTYRLGEQPQSANLAKISANFMIFSAVEAFAEAAALAEAGGLAASDLLEVITGTIFPGPVYAGYGGQIAADRYEPAGFRLDLALKDVNLALEAGTDNRVPLPLAGLLRDNLLDNLAHGEGHLDGAALGRTARRRANLDGRQA</sequence>
<dbReference type="InterPro" id="IPR006115">
    <property type="entry name" value="6PGDH_NADP-bd"/>
</dbReference>
<dbReference type="InterPro" id="IPR008927">
    <property type="entry name" value="6-PGluconate_DH-like_C_sf"/>
</dbReference>
<feature type="domain" description="6-phosphogluconate dehydrogenase NADP-binding" evidence="5">
    <location>
        <begin position="2"/>
        <end position="155"/>
    </location>
</feature>
<dbReference type="InterPro" id="IPR036291">
    <property type="entry name" value="NAD(P)-bd_dom_sf"/>
</dbReference>
<dbReference type="PANTHER" id="PTHR43580:SF2">
    <property type="entry name" value="CYTOKINE-LIKE NUCLEAR FACTOR N-PAC"/>
    <property type="match status" value="1"/>
</dbReference>
<comment type="caution">
    <text evidence="7">The sequence shown here is derived from an EMBL/GenBank/DDBJ whole genome shotgun (WGS) entry which is preliminary data.</text>
</comment>
<dbReference type="PANTHER" id="PTHR43580">
    <property type="entry name" value="OXIDOREDUCTASE GLYR1-RELATED"/>
    <property type="match status" value="1"/>
</dbReference>
<dbReference type="InterPro" id="IPR015815">
    <property type="entry name" value="HIBADH-related"/>
</dbReference>
<dbReference type="InterPro" id="IPR029154">
    <property type="entry name" value="HIBADH-like_NADP-bd"/>
</dbReference>
<evidence type="ECO:0000313" key="8">
    <source>
        <dbReference type="Proteomes" id="UP000317940"/>
    </source>
</evidence>
<keyword evidence="3" id="KW-0520">NAD</keyword>
<keyword evidence="8" id="KW-1185">Reference proteome</keyword>
<keyword evidence="2" id="KW-0560">Oxidoreductase</keyword>
<protein>
    <submittedName>
        <fullName evidence="7">3-hydroxyisobutyrate dehydrogenase-like beta-hydroxyacid dehydrogenase</fullName>
    </submittedName>
</protein>